<evidence type="ECO:0000256" key="3">
    <source>
        <dbReference type="ARBA" id="ARBA00023235"/>
    </source>
</evidence>
<dbReference type="InterPro" id="IPR001608">
    <property type="entry name" value="Ala_racemase_N"/>
</dbReference>
<dbReference type="PANTHER" id="PTHR30511">
    <property type="entry name" value="ALANINE RACEMASE"/>
    <property type="match status" value="1"/>
</dbReference>
<evidence type="ECO:0000256" key="1">
    <source>
        <dbReference type="ARBA" id="ARBA00001933"/>
    </source>
</evidence>
<dbReference type="AlphaFoldDB" id="A0A6J6GLL8"/>
<feature type="compositionally biased region" description="Polar residues" evidence="4">
    <location>
        <begin position="244"/>
        <end position="256"/>
    </location>
</feature>
<feature type="domain" description="Alanine racemase N-terminal" evidence="5">
    <location>
        <begin position="6"/>
        <end position="201"/>
    </location>
</feature>
<keyword evidence="2" id="KW-0663">Pyridoxal phosphate</keyword>
<sequence>MKLTAEKGVGVTAVTKAFGGRPDIARALVGAGVAALGDSRIDNIERLRTDCVQSSTVLIRSPMPSQSRRVVRAAELSLNTEIETIELLSKSAVELDLDHRIVLMVELGDLREGFMPDEVDAALKRVLDLPRLHFAGIGTNLACRSGVIPDSTNMGELSRLADRLESDHSVSVDVVSGGNSANLDWLTSGSPIGRVNDLRLGESILLGREPLHRRPLDGLHTDSFVLIGEVIESRRKPTEPWGRSAQSAFPRSTSPTDGCGAWQTIVAIGRQDTDPDGLVMPDGVTYRGASSDHLVLGTADRFRPGAELRFIPDYSALVRSMTCPNVRQVRCT</sequence>
<dbReference type="Gene3D" id="3.20.20.10">
    <property type="entry name" value="Alanine racemase"/>
    <property type="match status" value="1"/>
</dbReference>
<evidence type="ECO:0000259" key="5">
    <source>
        <dbReference type="Pfam" id="PF01168"/>
    </source>
</evidence>
<proteinExistence type="predicted"/>
<dbReference type="PANTHER" id="PTHR30511:SF3">
    <property type="entry name" value="LYSINE RACEMASE"/>
    <property type="match status" value="1"/>
</dbReference>
<gene>
    <name evidence="6" type="ORF">UFOPK1827_00693</name>
</gene>
<feature type="region of interest" description="Disordered" evidence="4">
    <location>
        <begin position="237"/>
        <end position="257"/>
    </location>
</feature>
<evidence type="ECO:0000313" key="6">
    <source>
        <dbReference type="EMBL" id="CAB4602251.1"/>
    </source>
</evidence>
<keyword evidence="3" id="KW-0413">Isomerase</keyword>
<evidence type="ECO:0000256" key="4">
    <source>
        <dbReference type="SAM" id="MobiDB-lite"/>
    </source>
</evidence>
<evidence type="ECO:0000256" key="2">
    <source>
        <dbReference type="ARBA" id="ARBA00022898"/>
    </source>
</evidence>
<comment type="cofactor">
    <cofactor evidence="1">
        <name>pyridoxal 5'-phosphate</name>
        <dbReference type="ChEBI" id="CHEBI:597326"/>
    </cofactor>
</comment>
<organism evidence="6">
    <name type="scientific">freshwater metagenome</name>
    <dbReference type="NCBI Taxonomy" id="449393"/>
    <lineage>
        <taxon>unclassified sequences</taxon>
        <taxon>metagenomes</taxon>
        <taxon>ecological metagenomes</taxon>
    </lineage>
</organism>
<dbReference type="SUPFAM" id="SSF51419">
    <property type="entry name" value="PLP-binding barrel"/>
    <property type="match status" value="1"/>
</dbReference>
<name>A0A6J6GLL8_9ZZZZ</name>
<dbReference type="GO" id="GO:0008784">
    <property type="term" value="F:alanine racemase activity"/>
    <property type="evidence" value="ECO:0007669"/>
    <property type="project" value="TreeGrafter"/>
</dbReference>
<accession>A0A6J6GLL8</accession>
<dbReference type="InterPro" id="IPR000821">
    <property type="entry name" value="Ala_racemase"/>
</dbReference>
<reference evidence="6" key="1">
    <citation type="submission" date="2020-05" db="EMBL/GenBank/DDBJ databases">
        <authorList>
            <person name="Chiriac C."/>
            <person name="Salcher M."/>
            <person name="Ghai R."/>
            <person name="Kavagutti S V."/>
        </authorList>
    </citation>
    <scope>NUCLEOTIDE SEQUENCE</scope>
</reference>
<dbReference type="Pfam" id="PF01168">
    <property type="entry name" value="Ala_racemase_N"/>
    <property type="match status" value="1"/>
</dbReference>
<dbReference type="InterPro" id="IPR029066">
    <property type="entry name" value="PLP-binding_barrel"/>
</dbReference>
<dbReference type="GO" id="GO:0005829">
    <property type="term" value="C:cytosol"/>
    <property type="evidence" value="ECO:0007669"/>
    <property type="project" value="TreeGrafter"/>
</dbReference>
<dbReference type="GO" id="GO:0030170">
    <property type="term" value="F:pyridoxal phosphate binding"/>
    <property type="evidence" value="ECO:0007669"/>
    <property type="project" value="TreeGrafter"/>
</dbReference>
<protein>
    <submittedName>
        <fullName evidence="6">Unannotated protein</fullName>
    </submittedName>
</protein>
<dbReference type="EMBL" id="CAEZUO010000023">
    <property type="protein sequence ID" value="CAB4602251.1"/>
    <property type="molecule type" value="Genomic_DNA"/>
</dbReference>